<keyword evidence="2" id="KW-1185">Reference proteome</keyword>
<name>A0ABS9H0G7_9BACL</name>
<protein>
    <submittedName>
        <fullName evidence="1">Uncharacterized protein</fullName>
    </submittedName>
</protein>
<dbReference type="EMBL" id="JAKIJS010000001">
    <property type="protein sequence ID" value="MCF6137243.1"/>
    <property type="molecule type" value="Genomic_DNA"/>
</dbReference>
<organism evidence="1 2">
    <name type="scientific">Pseudalkalibacillus berkeleyi</name>
    <dbReference type="NCBI Taxonomy" id="1069813"/>
    <lineage>
        <taxon>Bacteria</taxon>
        <taxon>Bacillati</taxon>
        <taxon>Bacillota</taxon>
        <taxon>Bacilli</taxon>
        <taxon>Bacillales</taxon>
        <taxon>Fictibacillaceae</taxon>
        <taxon>Pseudalkalibacillus</taxon>
    </lineage>
</organism>
<gene>
    <name evidence="1" type="ORF">L2716_05820</name>
</gene>
<comment type="caution">
    <text evidence="1">The sequence shown here is derived from an EMBL/GenBank/DDBJ whole genome shotgun (WGS) entry which is preliminary data.</text>
</comment>
<proteinExistence type="predicted"/>
<dbReference type="RefSeq" id="WP_236332670.1">
    <property type="nucleotide sequence ID" value="NZ_JAKIJS010000001.1"/>
</dbReference>
<sequence length="156" mass="17906">MGYDVNGFTDMYTLLSNERKIGGAIEASRIRLSTGEEFTYPVITNVDYSGSTFYSLGFITDNGEKYIVNIKDISMMAACRHCPIQELRNDHYKKVKTDQRINYLKRLCEINEGASTPIFEEEVHAIINDIGEDVIKNDKELSHLQKQTNQNRFRIA</sequence>
<evidence type="ECO:0000313" key="2">
    <source>
        <dbReference type="Proteomes" id="UP001649381"/>
    </source>
</evidence>
<accession>A0ABS9H0G7</accession>
<reference evidence="1 2" key="1">
    <citation type="submission" date="2022-01" db="EMBL/GenBank/DDBJ databases">
        <title>Alkalihalobacillus sp. EGI L200015, a novel bacterium isolated from a salt lake sediment.</title>
        <authorList>
            <person name="Gao L."/>
            <person name="Fang B.-Z."/>
            <person name="Li W.-J."/>
        </authorList>
    </citation>
    <scope>NUCLEOTIDE SEQUENCE [LARGE SCALE GENOMIC DNA]</scope>
    <source>
        <strain evidence="1 2">KCTC 12718</strain>
    </source>
</reference>
<evidence type="ECO:0000313" key="1">
    <source>
        <dbReference type="EMBL" id="MCF6137243.1"/>
    </source>
</evidence>
<dbReference type="Proteomes" id="UP001649381">
    <property type="component" value="Unassembled WGS sequence"/>
</dbReference>